<evidence type="ECO:0000313" key="3">
    <source>
        <dbReference type="EMBL" id="ACO12886.1"/>
    </source>
</evidence>
<feature type="compositionally biased region" description="Acidic residues" evidence="1">
    <location>
        <begin position="162"/>
        <end position="182"/>
    </location>
</feature>
<feature type="compositionally biased region" description="Basic and acidic residues" evidence="1">
    <location>
        <begin position="184"/>
        <end position="207"/>
    </location>
</feature>
<name>C1BV33_LEPSM</name>
<organism evidence="3">
    <name type="scientific">Lepeophtheirus salmonis</name>
    <name type="common">Salmon louse</name>
    <name type="synonym">Caligus salmonis</name>
    <dbReference type="NCBI Taxonomy" id="72036"/>
    <lineage>
        <taxon>Eukaryota</taxon>
        <taxon>Metazoa</taxon>
        <taxon>Ecdysozoa</taxon>
        <taxon>Arthropoda</taxon>
        <taxon>Crustacea</taxon>
        <taxon>Multicrustacea</taxon>
        <taxon>Hexanauplia</taxon>
        <taxon>Copepoda</taxon>
        <taxon>Siphonostomatoida</taxon>
        <taxon>Caligidae</taxon>
        <taxon>Lepeophtheirus</taxon>
    </lineage>
</organism>
<feature type="domain" description="Nucleoplasmin core" evidence="2">
    <location>
        <begin position="17"/>
        <end position="146"/>
    </location>
</feature>
<dbReference type="InterPro" id="IPR024057">
    <property type="entry name" value="Nucleoplasmin_core_dom"/>
</dbReference>
<feature type="compositionally biased region" description="Acidic residues" evidence="1">
    <location>
        <begin position="56"/>
        <end position="65"/>
    </location>
</feature>
<feature type="region of interest" description="Disordered" evidence="1">
    <location>
        <begin position="160"/>
        <end position="224"/>
    </location>
</feature>
<reference evidence="3" key="1">
    <citation type="submission" date="2009-06" db="EMBL/GenBank/DDBJ databases">
        <title>Lepeophtheirus salmonis ESTs and full-length cDNAs.</title>
        <authorList>
            <person name="Yasuike M."/>
            <person name="von Schalburg K."/>
            <person name="Cooper G."/>
            <person name="Leong J."/>
            <person name="Jones S.R.M."/>
            <person name="Koop B.F."/>
        </authorList>
    </citation>
    <scope>NUCLEOTIDE SEQUENCE</scope>
    <source>
        <strain evidence="3">Pacific form</strain>
        <tissue evidence="3">Whole</tissue>
    </source>
</reference>
<accession>C1BV33</accession>
<proteinExistence type="evidence at transcript level"/>
<protein>
    <submittedName>
        <fullName evidence="3">Mitotic apparatus protein p62</fullName>
    </submittedName>
</protein>
<dbReference type="EMBL" id="BT078462">
    <property type="protein sequence ID" value="ACO12886.1"/>
    <property type="molecule type" value="mRNA"/>
</dbReference>
<feature type="compositionally biased region" description="Low complexity" evidence="1">
    <location>
        <begin position="215"/>
        <end position="224"/>
    </location>
</feature>
<evidence type="ECO:0000259" key="2">
    <source>
        <dbReference type="Pfam" id="PF03066"/>
    </source>
</evidence>
<sequence length="224" mass="24952">MNATMAHGNNEVEDEYIWTVTLDKDNKEYVWNPTEIGGDKEEAEEDGKEKSKLGEDDQEDDEYDEDVHPAQKLLVKNAFLSLEAKDGQVNVVNIETLGYKGLEIKCPLVAMKAGTDYQRLVDQEFSSKVELTLVHGQGPVQPVGTHSFDFSSFKDMNQTSFLEEDESEEEEGEEMEEVDQENGDAVKKNGVDKKRKAEAAEGETALKKEKKASPAKKANATSKA</sequence>
<dbReference type="OrthoDB" id="6075101at2759"/>
<dbReference type="SUPFAM" id="SSF69203">
    <property type="entry name" value="Nucleoplasmin-like core domain"/>
    <property type="match status" value="1"/>
</dbReference>
<gene>
    <name evidence="3" type="primary">MP62</name>
</gene>
<dbReference type="Pfam" id="PF03066">
    <property type="entry name" value="Nucleoplasmin"/>
    <property type="match status" value="1"/>
</dbReference>
<evidence type="ECO:0000256" key="1">
    <source>
        <dbReference type="SAM" id="MobiDB-lite"/>
    </source>
</evidence>
<dbReference type="InterPro" id="IPR036824">
    <property type="entry name" value="Nucleoplasmin_core_dom_sf"/>
</dbReference>
<dbReference type="Gene3D" id="2.60.120.340">
    <property type="entry name" value="Nucleoplasmin core domain"/>
    <property type="match status" value="1"/>
</dbReference>
<feature type="region of interest" description="Disordered" evidence="1">
    <location>
        <begin position="30"/>
        <end position="66"/>
    </location>
</feature>
<dbReference type="AlphaFoldDB" id="C1BV33"/>